<dbReference type="PANTHER" id="PTHR33778:SF1">
    <property type="entry name" value="MAGNESIUM TRANSPORTER YHID-RELATED"/>
    <property type="match status" value="1"/>
</dbReference>
<evidence type="ECO:0000256" key="1">
    <source>
        <dbReference type="ARBA" id="ARBA00004651"/>
    </source>
</evidence>
<dbReference type="Proteomes" id="UP000031620">
    <property type="component" value="Chromosome"/>
</dbReference>
<evidence type="ECO:0000256" key="6">
    <source>
        <dbReference type="ARBA" id="ARBA00023136"/>
    </source>
</evidence>
<comment type="similarity">
    <text evidence="2">Belongs to the MgtC/SapB family.</text>
</comment>
<evidence type="ECO:0000256" key="4">
    <source>
        <dbReference type="ARBA" id="ARBA00022692"/>
    </source>
</evidence>
<proteinExistence type="inferred from homology"/>
<name>A0A0A1GYB9_9LACO</name>
<dbReference type="InterPro" id="IPR049177">
    <property type="entry name" value="MgtC_SapB_SrpB_YhiD_N"/>
</dbReference>
<sequence length="233" mass="25840">MFEVTTLHIILRLVLIILISGIIGYDREHKSRPAGIRTTMLVGVGACIIAMTQQEIAYQAIQFTIAHRNLGNVVRTDQARLICQVVSGIGFLGAGTIIVHRGDISGLTTAASLWVTAGLGIVVGMGYYEIAVISSLVVICVLMFVKRIIHVNVLLKLEVQYLNKKEALAVTDQYFDDHGIKIRKVKLSSKIIAERLQFTSYFELSLPKQMTLAQVENDLAHKQEIIAVRRIEV</sequence>
<dbReference type="EMBL" id="AP014680">
    <property type="protein sequence ID" value="BAP85451.1"/>
    <property type="molecule type" value="Genomic_DNA"/>
</dbReference>
<keyword evidence="3" id="KW-1003">Cell membrane</keyword>
<evidence type="ECO:0000259" key="8">
    <source>
        <dbReference type="Pfam" id="PF02308"/>
    </source>
</evidence>
<feature type="transmembrane region" description="Helical" evidence="7">
    <location>
        <begin position="81"/>
        <end position="100"/>
    </location>
</feature>
<protein>
    <submittedName>
        <fullName evidence="9">Magnesium transporter MgtC</fullName>
    </submittedName>
</protein>
<dbReference type="InterPro" id="IPR003416">
    <property type="entry name" value="MgtC/SapB/SrpB/YhiD_fam"/>
</dbReference>
<feature type="transmembrane region" description="Helical" evidence="7">
    <location>
        <begin position="6"/>
        <end position="25"/>
    </location>
</feature>
<evidence type="ECO:0000256" key="3">
    <source>
        <dbReference type="ARBA" id="ARBA00022475"/>
    </source>
</evidence>
<keyword evidence="6 7" id="KW-0472">Membrane</keyword>
<feature type="domain" description="MgtC/SapB/SrpB/YhiD N-terminal" evidence="8">
    <location>
        <begin position="13"/>
        <end position="148"/>
    </location>
</feature>
<evidence type="ECO:0000256" key="2">
    <source>
        <dbReference type="ARBA" id="ARBA00009298"/>
    </source>
</evidence>
<dbReference type="PANTHER" id="PTHR33778">
    <property type="entry name" value="PROTEIN MGTC"/>
    <property type="match status" value="1"/>
</dbReference>
<evidence type="ECO:0000256" key="7">
    <source>
        <dbReference type="SAM" id="Phobius"/>
    </source>
</evidence>
<dbReference type="GO" id="GO:0005886">
    <property type="term" value="C:plasma membrane"/>
    <property type="evidence" value="ECO:0007669"/>
    <property type="project" value="UniProtKB-SubCell"/>
</dbReference>
<evidence type="ECO:0000313" key="9">
    <source>
        <dbReference type="EMBL" id="BAP85451.1"/>
    </source>
</evidence>
<evidence type="ECO:0000256" key="5">
    <source>
        <dbReference type="ARBA" id="ARBA00022989"/>
    </source>
</evidence>
<keyword evidence="4 7" id="KW-0812">Transmembrane</keyword>
<reference evidence="9 10" key="1">
    <citation type="submission" date="2014-11" db="EMBL/GenBank/DDBJ databases">
        <title>Complete genome sequence and analysis of Lactobacillus hokkaidonensis LOOC260T.</title>
        <authorList>
            <person name="Tanizawa Y."/>
            <person name="Tohno M."/>
            <person name="Kaminuma E."/>
            <person name="Nakamura Y."/>
            <person name="Arita M."/>
        </authorList>
    </citation>
    <scope>NUCLEOTIDE SEQUENCE [LARGE SCALE GENOMIC DNA]</scope>
    <source>
        <strain evidence="9 10">LOOC260</strain>
    </source>
</reference>
<keyword evidence="5 7" id="KW-1133">Transmembrane helix</keyword>
<gene>
    <name evidence="9" type="ORF">LOOC260_109110</name>
</gene>
<dbReference type="Pfam" id="PF02308">
    <property type="entry name" value="MgtC"/>
    <property type="match status" value="1"/>
</dbReference>
<accession>A0A0A1GYB9</accession>
<feature type="transmembrane region" description="Helical" evidence="7">
    <location>
        <begin position="112"/>
        <end position="145"/>
    </location>
</feature>
<dbReference type="HOGENOM" id="CLU_079292_0_1_9"/>
<comment type="subcellular location">
    <subcellularLocation>
        <location evidence="1">Cell membrane</location>
        <topology evidence="1">Multi-pass membrane protein</topology>
    </subcellularLocation>
</comment>
<organism evidence="9 10">
    <name type="scientific">Paucilactobacillus hokkaidonensis JCM 18461</name>
    <dbReference type="NCBI Taxonomy" id="1291742"/>
    <lineage>
        <taxon>Bacteria</taxon>
        <taxon>Bacillati</taxon>
        <taxon>Bacillota</taxon>
        <taxon>Bacilli</taxon>
        <taxon>Lactobacillales</taxon>
        <taxon>Lactobacillaceae</taxon>
        <taxon>Paucilactobacillus</taxon>
    </lineage>
</organism>
<dbReference type="RefSeq" id="WP_041093325.1">
    <property type="nucleotide sequence ID" value="NZ_AP014680.1"/>
</dbReference>
<dbReference type="AlphaFoldDB" id="A0A0A1GYB9"/>
<dbReference type="PRINTS" id="PR01837">
    <property type="entry name" value="MGTCSAPBPROT"/>
</dbReference>
<evidence type="ECO:0000313" key="10">
    <source>
        <dbReference type="Proteomes" id="UP000031620"/>
    </source>
</evidence>
<dbReference type="KEGG" id="lho:LOOC260_109110"/>
<dbReference type="STRING" id="1291742.LOOC260_109110"/>